<name>A0AA36JMA7_9DINO</name>
<sequence>MDDEERSRKIMQGKVLQSMVTAFLLKLLQKAFPLLLPVTALDLEGSPPRLKLLTPEFRETNLEALCALGRGAAEASPRPMLHLLEEIELGDPQSDGGGDLETSPLSLAVFVLLAEVSAPSLVPFGLPLCISPARRANILMRSSYVLLCNGEAMPGVVNLADLGSLDALDSMTSVKKSREPCWAQRALFLFGHGAAPLLGLAQSELGSSLGSRWYPGRVFRKILESLTSTPDVEQKARGQLFRITAKAMRSFPWPSRSDLYLEIINQSRIDAVIGSIVTLFKDDWWRCFCEAPDGALKGQLLAVLKATLSGEVQIVDAMDTLTAALNMVRLVVLSKMPQAAPLKEALADFGLEAKLGNISKQIDAELGILAHESGTTSALLQSLGSDMDSLAHTKRERIAMVAHLVSRLREILAES</sequence>
<dbReference type="AlphaFoldDB" id="A0AA36JMA7"/>
<dbReference type="Proteomes" id="UP001178507">
    <property type="component" value="Unassembled WGS sequence"/>
</dbReference>
<protein>
    <submittedName>
        <fullName evidence="1">Uncharacterized protein</fullName>
    </submittedName>
</protein>
<accession>A0AA36JMA7</accession>
<organism evidence="1 2">
    <name type="scientific">Effrenium voratum</name>
    <dbReference type="NCBI Taxonomy" id="2562239"/>
    <lineage>
        <taxon>Eukaryota</taxon>
        <taxon>Sar</taxon>
        <taxon>Alveolata</taxon>
        <taxon>Dinophyceae</taxon>
        <taxon>Suessiales</taxon>
        <taxon>Symbiodiniaceae</taxon>
        <taxon>Effrenium</taxon>
    </lineage>
</organism>
<evidence type="ECO:0000313" key="1">
    <source>
        <dbReference type="EMBL" id="CAJ1407608.1"/>
    </source>
</evidence>
<comment type="caution">
    <text evidence="1">The sequence shown here is derived from an EMBL/GenBank/DDBJ whole genome shotgun (WGS) entry which is preliminary data.</text>
</comment>
<gene>
    <name evidence="1" type="ORF">EVOR1521_LOCUS29253</name>
</gene>
<dbReference type="EMBL" id="CAUJNA010003680">
    <property type="protein sequence ID" value="CAJ1407608.1"/>
    <property type="molecule type" value="Genomic_DNA"/>
</dbReference>
<reference evidence="1" key="1">
    <citation type="submission" date="2023-08" db="EMBL/GenBank/DDBJ databases">
        <authorList>
            <person name="Chen Y."/>
            <person name="Shah S."/>
            <person name="Dougan E. K."/>
            <person name="Thang M."/>
            <person name="Chan C."/>
        </authorList>
    </citation>
    <scope>NUCLEOTIDE SEQUENCE</scope>
</reference>
<evidence type="ECO:0000313" key="2">
    <source>
        <dbReference type="Proteomes" id="UP001178507"/>
    </source>
</evidence>
<keyword evidence="2" id="KW-1185">Reference proteome</keyword>
<proteinExistence type="predicted"/>